<dbReference type="InterPro" id="IPR039932">
    <property type="entry name" value="Spink4-like"/>
</dbReference>
<evidence type="ECO:0000256" key="1">
    <source>
        <dbReference type="ARBA" id="ARBA00004613"/>
    </source>
</evidence>
<dbReference type="PROSITE" id="PS51465">
    <property type="entry name" value="KAZAL_2"/>
    <property type="match status" value="2"/>
</dbReference>
<keyword evidence="2" id="KW-0964">Secreted</keyword>
<dbReference type="EMBL" id="CAVLGL010000079">
    <property type="protein sequence ID" value="CAK1585255.1"/>
    <property type="molecule type" value="Genomic_DNA"/>
</dbReference>
<accession>A0AAV1KR57</accession>
<feature type="domain" description="Kazal-like" evidence="5">
    <location>
        <begin position="110"/>
        <end position="163"/>
    </location>
</feature>
<evidence type="ECO:0000259" key="5">
    <source>
        <dbReference type="PROSITE" id="PS51465"/>
    </source>
</evidence>
<organism evidence="6 7">
    <name type="scientific">Parnassius mnemosyne</name>
    <name type="common">clouded apollo</name>
    <dbReference type="NCBI Taxonomy" id="213953"/>
    <lineage>
        <taxon>Eukaryota</taxon>
        <taxon>Metazoa</taxon>
        <taxon>Ecdysozoa</taxon>
        <taxon>Arthropoda</taxon>
        <taxon>Hexapoda</taxon>
        <taxon>Insecta</taxon>
        <taxon>Pterygota</taxon>
        <taxon>Neoptera</taxon>
        <taxon>Endopterygota</taxon>
        <taxon>Lepidoptera</taxon>
        <taxon>Glossata</taxon>
        <taxon>Ditrysia</taxon>
        <taxon>Papilionoidea</taxon>
        <taxon>Papilionidae</taxon>
        <taxon>Parnassiinae</taxon>
        <taxon>Parnassini</taxon>
        <taxon>Parnassius</taxon>
        <taxon>Driopa</taxon>
    </lineage>
</organism>
<proteinExistence type="predicted"/>
<dbReference type="Pfam" id="PF07648">
    <property type="entry name" value="Kazal_2"/>
    <property type="match status" value="2"/>
</dbReference>
<dbReference type="Proteomes" id="UP001314205">
    <property type="component" value="Unassembled WGS sequence"/>
</dbReference>
<dbReference type="PANTHER" id="PTHR21179:SF0">
    <property type="entry name" value="SERINE PROTEASE INHIBITOR KAZAL-TYPE 4"/>
    <property type="match status" value="1"/>
</dbReference>
<evidence type="ECO:0000313" key="6">
    <source>
        <dbReference type="EMBL" id="CAK1585255.1"/>
    </source>
</evidence>
<name>A0AAV1KR57_9NEOP</name>
<feature type="chain" id="PRO_5043965245" description="Kazal-like domain-containing protein" evidence="4">
    <location>
        <begin position="28"/>
        <end position="306"/>
    </location>
</feature>
<keyword evidence="3" id="KW-1015">Disulfide bond</keyword>
<evidence type="ECO:0000313" key="7">
    <source>
        <dbReference type="Proteomes" id="UP001314205"/>
    </source>
</evidence>
<comment type="caution">
    <text evidence="6">The sequence shown here is derived from an EMBL/GenBank/DDBJ whole genome shotgun (WGS) entry which is preliminary data.</text>
</comment>
<dbReference type="SMART" id="SM00280">
    <property type="entry name" value="KAZAL"/>
    <property type="match status" value="2"/>
</dbReference>
<gene>
    <name evidence="6" type="ORF">PARMNEM_LOCUS6372</name>
</gene>
<dbReference type="GO" id="GO:0005576">
    <property type="term" value="C:extracellular region"/>
    <property type="evidence" value="ECO:0007669"/>
    <property type="project" value="UniProtKB-SubCell"/>
</dbReference>
<feature type="signal peptide" evidence="4">
    <location>
        <begin position="1"/>
        <end position="27"/>
    </location>
</feature>
<comment type="subcellular location">
    <subcellularLocation>
        <location evidence="1">Secreted</location>
    </subcellularLocation>
</comment>
<dbReference type="AlphaFoldDB" id="A0AAV1KR57"/>
<dbReference type="SUPFAM" id="SSF100895">
    <property type="entry name" value="Kazal-type serine protease inhibitors"/>
    <property type="match status" value="2"/>
</dbReference>
<keyword evidence="4" id="KW-0732">Signal</keyword>
<feature type="domain" description="Kazal-like" evidence="5">
    <location>
        <begin position="180"/>
        <end position="233"/>
    </location>
</feature>
<keyword evidence="7" id="KW-1185">Reference proteome</keyword>
<dbReference type="PANTHER" id="PTHR21179">
    <property type="entry name" value="SERINE-TYPE ENDOPEPTIDASE INHIBITOR"/>
    <property type="match status" value="1"/>
</dbReference>
<evidence type="ECO:0000256" key="2">
    <source>
        <dbReference type="ARBA" id="ARBA00022525"/>
    </source>
</evidence>
<dbReference type="InterPro" id="IPR036058">
    <property type="entry name" value="Kazal_dom_sf"/>
</dbReference>
<sequence length="306" mass="34935">MERLKSIMDKIVMFLVISLFFSPKTNGRSWHHSHKGHFDRDHGIVFEDHGEPRWHPTDEVFNEWKHHDRYESNNKRLKNWSPDRVWFPDFIDNPVSTSTPSKLVPTTLSSRTVEDCIRECPTSLEYNPVCGTDKVTYPNLGRLECTRLCGIDVRIQSRLPCSLVSEELSNPTSEDSPSFAELLRQCEVSCPATSEYNPICGTNNVTYINRGRLECAKTCGVDVEVKRLSPCPKPAATETSIIDDIYNPSEEGEDVRTTTTSSNKFTQSTEALDRLNFTIQQDILNDIFNIPTTDSNEIDIDIRQNE</sequence>
<evidence type="ECO:0000256" key="4">
    <source>
        <dbReference type="SAM" id="SignalP"/>
    </source>
</evidence>
<dbReference type="GO" id="GO:0004867">
    <property type="term" value="F:serine-type endopeptidase inhibitor activity"/>
    <property type="evidence" value="ECO:0007669"/>
    <property type="project" value="InterPro"/>
</dbReference>
<reference evidence="6 7" key="1">
    <citation type="submission" date="2023-11" db="EMBL/GenBank/DDBJ databases">
        <authorList>
            <person name="Hedman E."/>
            <person name="Englund M."/>
            <person name="Stromberg M."/>
            <person name="Nyberg Akerstrom W."/>
            <person name="Nylinder S."/>
            <person name="Jareborg N."/>
            <person name="Kallberg Y."/>
            <person name="Kronander E."/>
        </authorList>
    </citation>
    <scope>NUCLEOTIDE SEQUENCE [LARGE SCALE GENOMIC DNA]</scope>
</reference>
<dbReference type="CDD" id="cd00104">
    <property type="entry name" value="KAZAL_FS"/>
    <property type="match status" value="2"/>
</dbReference>
<protein>
    <recommendedName>
        <fullName evidence="5">Kazal-like domain-containing protein</fullName>
    </recommendedName>
</protein>
<evidence type="ECO:0000256" key="3">
    <source>
        <dbReference type="ARBA" id="ARBA00023157"/>
    </source>
</evidence>
<dbReference type="InterPro" id="IPR002350">
    <property type="entry name" value="Kazal_dom"/>
</dbReference>
<dbReference type="Gene3D" id="3.30.60.30">
    <property type="match status" value="2"/>
</dbReference>